<dbReference type="InterPro" id="IPR011344">
    <property type="entry name" value="ssDNA-bd"/>
</dbReference>
<reference evidence="5 6" key="1">
    <citation type="submission" date="2017-09" db="EMBL/GenBank/DDBJ databases">
        <title>Depth-based differentiation of microbial function through sediment-hosted aquifers and enrichment of novel symbionts in the deep terrestrial subsurface.</title>
        <authorList>
            <person name="Probst A.J."/>
            <person name="Ladd B."/>
            <person name="Jarett J.K."/>
            <person name="Geller-Mcgrath D.E."/>
            <person name="Sieber C.M."/>
            <person name="Emerson J.B."/>
            <person name="Anantharaman K."/>
            <person name="Thomas B.C."/>
            <person name="Malmstrom R."/>
            <person name="Stieglmeier M."/>
            <person name="Klingl A."/>
            <person name="Woyke T."/>
            <person name="Ryan C.M."/>
            <person name="Banfield J.F."/>
        </authorList>
    </citation>
    <scope>NUCLEOTIDE SEQUENCE [LARGE SCALE GENOMIC DNA]</scope>
    <source>
        <strain evidence="5">CG10_big_fil_rev_8_21_14_0_10_49_38</strain>
    </source>
</reference>
<dbReference type="SUPFAM" id="SSF50249">
    <property type="entry name" value="Nucleic acid-binding proteins"/>
    <property type="match status" value="1"/>
</dbReference>
<dbReference type="GO" id="GO:0003697">
    <property type="term" value="F:single-stranded DNA binding"/>
    <property type="evidence" value="ECO:0007669"/>
    <property type="project" value="UniProtKB-UniRule"/>
</dbReference>
<evidence type="ECO:0000313" key="5">
    <source>
        <dbReference type="EMBL" id="PIR46265.1"/>
    </source>
</evidence>
<comment type="caution">
    <text evidence="5">The sequence shown here is derived from an EMBL/GenBank/DDBJ whole genome shotgun (WGS) entry which is preliminary data.</text>
</comment>
<proteinExistence type="inferred from homology"/>
<dbReference type="PANTHER" id="PTHR10302:SF27">
    <property type="entry name" value="SINGLE-STRANDED DNA-BINDING PROTEIN"/>
    <property type="match status" value="1"/>
</dbReference>
<evidence type="ECO:0000256" key="1">
    <source>
        <dbReference type="ARBA" id="ARBA00023125"/>
    </source>
</evidence>
<evidence type="ECO:0000256" key="2">
    <source>
        <dbReference type="HAMAP-Rule" id="MF_00984"/>
    </source>
</evidence>
<dbReference type="HAMAP" id="MF_00984">
    <property type="entry name" value="SSB"/>
    <property type="match status" value="1"/>
</dbReference>
<sequence length="155" mass="17039">MYLNRVFILGNLTRDPEKRALPSGAAVTSFALATTRVYKNRDGVKQEDTQYHNVVAFGPQAETIFQYMKKGSSILVEGRLQTRSWDAPDGTKKYRTEIIVDNFQFGPKRVASETGGEGPGPGASAQATGSPVKPSPELETIQYPTEEINVDDIPF</sequence>
<keyword evidence="1 2" id="KW-0238">DNA-binding</keyword>
<dbReference type="PROSITE" id="PS50935">
    <property type="entry name" value="SSB"/>
    <property type="match status" value="1"/>
</dbReference>
<dbReference type="CDD" id="cd04496">
    <property type="entry name" value="SSB_OBF"/>
    <property type="match status" value="1"/>
</dbReference>
<comment type="caution">
    <text evidence="2">Lacks conserved residue(s) required for the propagation of feature annotation.</text>
</comment>
<gene>
    <name evidence="5" type="ORF">COV08_00665</name>
</gene>
<dbReference type="EMBL" id="PCYK01000004">
    <property type="protein sequence ID" value="PIR46265.1"/>
    <property type="molecule type" value="Genomic_DNA"/>
</dbReference>
<dbReference type="AlphaFoldDB" id="A0A2H0RKG2"/>
<evidence type="ECO:0000256" key="3">
    <source>
        <dbReference type="PIRNR" id="PIRNR002070"/>
    </source>
</evidence>
<dbReference type="Gene3D" id="2.40.50.140">
    <property type="entry name" value="Nucleic acid-binding proteins"/>
    <property type="match status" value="1"/>
</dbReference>
<organism evidence="5 6">
    <name type="scientific">Candidatus Vogelbacteria bacterium CG10_big_fil_rev_8_21_14_0_10_49_38</name>
    <dbReference type="NCBI Taxonomy" id="1975043"/>
    <lineage>
        <taxon>Bacteria</taxon>
        <taxon>Candidatus Vogeliibacteriota</taxon>
    </lineage>
</organism>
<dbReference type="NCBIfam" id="TIGR00621">
    <property type="entry name" value="ssb"/>
    <property type="match status" value="1"/>
</dbReference>
<evidence type="ECO:0000256" key="4">
    <source>
        <dbReference type="SAM" id="MobiDB-lite"/>
    </source>
</evidence>
<evidence type="ECO:0000313" key="6">
    <source>
        <dbReference type="Proteomes" id="UP000230431"/>
    </source>
</evidence>
<dbReference type="PIRSF" id="PIRSF002070">
    <property type="entry name" value="SSB"/>
    <property type="match status" value="1"/>
</dbReference>
<dbReference type="PANTHER" id="PTHR10302">
    <property type="entry name" value="SINGLE-STRANDED DNA-BINDING PROTEIN"/>
    <property type="match status" value="1"/>
</dbReference>
<dbReference type="GO" id="GO:0009295">
    <property type="term" value="C:nucleoid"/>
    <property type="evidence" value="ECO:0007669"/>
    <property type="project" value="TreeGrafter"/>
</dbReference>
<dbReference type="InterPro" id="IPR012340">
    <property type="entry name" value="NA-bd_OB-fold"/>
</dbReference>
<accession>A0A2H0RKG2</accession>
<name>A0A2H0RKG2_9BACT</name>
<protein>
    <recommendedName>
        <fullName evidence="2 3">Single-stranded DNA-binding protein</fullName>
        <shortName evidence="2">SSB</shortName>
    </recommendedName>
</protein>
<feature type="region of interest" description="Disordered" evidence="4">
    <location>
        <begin position="109"/>
        <end position="155"/>
    </location>
</feature>
<dbReference type="Proteomes" id="UP000230431">
    <property type="component" value="Unassembled WGS sequence"/>
</dbReference>
<dbReference type="Pfam" id="PF00436">
    <property type="entry name" value="SSB"/>
    <property type="match status" value="1"/>
</dbReference>
<dbReference type="InterPro" id="IPR000424">
    <property type="entry name" value="Primosome_PriB/ssb"/>
</dbReference>
<comment type="subunit">
    <text evidence="2">Homotetramer.</text>
</comment>
<dbReference type="GO" id="GO:0006260">
    <property type="term" value="P:DNA replication"/>
    <property type="evidence" value="ECO:0007669"/>
    <property type="project" value="InterPro"/>
</dbReference>